<dbReference type="PRINTS" id="PR00455">
    <property type="entry name" value="HTHTETR"/>
</dbReference>
<keyword evidence="1 2" id="KW-0238">DNA-binding</keyword>
<evidence type="ECO:0000313" key="4">
    <source>
        <dbReference type="EMBL" id="KRO40787.1"/>
    </source>
</evidence>
<feature type="domain" description="HTH tetR-type" evidence="3">
    <location>
        <begin position="12"/>
        <end position="72"/>
    </location>
</feature>
<dbReference type="Proteomes" id="UP000050874">
    <property type="component" value="Unassembled WGS sequence"/>
</dbReference>
<sequence>MDVPNKITPKREKKKDAIIESAVVIFAAHGYHNTRLEQITDALHLTDKSIYYYFNSKGDLFIEAILSIQAQLNQLIKSIDAKDYDHLIKIKKYTNHAMSINGLTLLMQLPKSLADFARYHEIKANEEDQYKVWGGWFRKGQLEGSIIQGNPSEQRNFLFGSLFYLHRWYSIKDSATYDHIQPFIENMIDRMYSTKYNKTI</sequence>
<comment type="caution">
    <text evidence="4">The sequence shown here is derived from an EMBL/GenBank/DDBJ whole genome shotgun (WGS) entry which is preliminary data.</text>
</comment>
<dbReference type="InterPro" id="IPR009057">
    <property type="entry name" value="Homeodomain-like_sf"/>
</dbReference>
<accession>A0A0R2PXG7</accession>
<gene>
    <name evidence="4" type="ORF">ABR63_02460</name>
</gene>
<dbReference type="GO" id="GO:0003677">
    <property type="term" value="F:DNA binding"/>
    <property type="evidence" value="ECO:0007669"/>
    <property type="project" value="UniProtKB-UniRule"/>
</dbReference>
<reference evidence="5" key="1">
    <citation type="submission" date="2015-10" db="EMBL/GenBank/DDBJ databases">
        <title>Metagenome-Assembled Genomes uncover a global brackish microbiome.</title>
        <authorList>
            <person name="Hugerth L.W."/>
            <person name="Larsson J."/>
            <person name="Alneberg J."/>
            <person name="Lindh M.V."/>
            <person name="Legrand C."/>
            <person name="Pinhassi J."/>
            <person name="Andersson A."/>
        </authorList>
    </citation>
    <scope>NUCLEOTIDE SEQUENCE [LARGE SCALE GENOMIC DNA]</scope>
</reference>
<dbReference type="EMBL" id="LIAV01000062">
    <property type="protein sequence ID" value="KRO40787.1"/>
    <property type="molecule type" value="Genomic_DNA"/>
</dbReference>
<dbReference type="InterPro" id="IPR001647">
    <property type="entry name" value="HTH_TetR"/>
</dbReference>
<name>A0A0R2PXG7_9GAMM</name>
<evidence type="ECO:0000313" key="5">
    <source>
        <dbReference type="Proteomes" id="UP000050874"/>
    </source>
</evidence>
<evidence type="ECO:0000259" key="3">
    <source>
        <dbReference type="PROSITE" id="PS50977"/>
    </source>
</evidence>
<organism evidence="4 5">
    <name type="scientific">SAR86 cluster bacterium BACL1 MAG-120920-bin57</name>
    <dbReference type="NCBI Taxonomy" id="1655571"/>
    <lineage>
        <taxon>Bacteria</taxon>
        <taxon>Pseudomonadati</taxon>
        <taxon>Pseudomonadota</taxon>
        <taxon>Gammaproteobacteria</taxon>
        <taxon>SAR86 cluster</taxon>
    </lineage>
</organism>
<dbReference type="InterPro" id="IPR050624">
    <property type="entry name" value="HTH-type_Tx_Regulator"/>
</dbReference>
<dbReference type="PANTHER" id="PTHR43479">
    <property type="entry name" value="ACREF/ENVCD OPERON REPRESSOR-RELATED"/>
    <property type="match status" value="1"/>
</dbReference>
<dbReference type="PANTHER" id="PTHR43479:SF11">
    <property type="entry name" value="ACREF_ENVCD OPERON REPRESSOR-RELATED"/>
    <property type="match status" value="1"/>
</dbReference>
<dbReference type="Gene3D" id="1.10.10.60">
    <property type="entry name" value="Homeodomain-like"/>
    <property type="match status" value="1"/>
</dbReference>
<dbReference type="AlphaFoldDB" id="A0A0R2PXG7"/>
<dbReference type="Pfam" id="PF00440">
    <property type="entry name" value="TetR_N"/>
    <property type="match status" value="1"/>
</dbReference>
<dbReference type="SUPFAM" id="SSF46689">
    <property type="entry name" value="Homeodomain-like"/>
    <property type="match status" value="1"/>
</dbReference>
<dbReference type="Gene3D" id="1.10.357.10">
    <property type="entry name" value="Tetracycline Repressor, domain 2"/>
    <property type="match status" value="1"/>
</dbReference>
<feature type="DNA-binding region" description="H-T-H motif" evidence="2">
    <location>
        <begin position="35"/>
        <end position="54"/>
    </location>
</feature>
<protein>
    <recommendedName>
        <fullName evidence="3">HTH tetR-type domain-containing protein</fullName>
    </recommendedName>
</protein>
<evidence type="ECO:0000256" key="1">
    <source>
        <dbReference type="ARBA" id="ARBA00023125"/>
    </source>
</evidence>
<proteinExistence type="predicted"/>
<evidence type="ECO:0000256" key="2">
    <source>
        <dbReference type="PROSITE-ProRule" id="PRU00335"/>
    </source>
</evidence>
<dbReference type="PROSITE" id="PS50977">
    <property type="entry name" value="HTH_TETR_2"/>
    <property type="match status" value="1"/>
</dbReference>